<dbReference type="EMBL" id="CP006650">
    <property type="protein sequence ID" value="AGT08914.1"/>
    <property type="molecule type" value="Genomic_DNA"/>
</dbReference>
<keyword evidence="2" id="KW-1133">Transmembrane helix</keyword>
<sequence length="352" mass="37606">MRFPRLNRARKTPSRRALEKEPMGSVGPNFRHPDPATDAALDWCLRLEAAPLDDEAARALRDWLEADPAHGARLDSLLRMMASPELATASAGLARALAAPRAARDRRAGGLRLGRACKAGLALAAIAALVVALNALPHWLLLWRADHLTGLAERAEIALPDGSTLVLNAQSAVALDFAQGRREVTLLAGEAFFRVRPDPAHPFLVHARHAETRVTGTEFAVSRSGPLDRVVLREGRVEVSTTAAASPAQSLAPGEAITASASGLSAVRPTDPAADLAWLDGRISFSDRPLSEVIDALQSYSPERLFIASSRLRRLQVSGNFRLDQPEAAIEALALAAGANLLRLPGGMFILN</sequence>
<evidence type="ECO:0000313" key="6">
    <source>
        <dbReference type="Proteomes" id="UP000015480"/>
    </source>
</evidence>
<organism evidence="5 6">
    <name type="scientific">Paracoccus aminophilus JCM 7686</name>
    <dbReference type="NCBI Taxonomy" id="1367847"/>
    <lineage>
        <taxon>Bacteria</taxon>
        <taxon>Pseudomonadati</taxon>
        <taxon>Pseudomonadota</taxon>
        <taxon>Alphaproteobacteria</taxon>
        <taxon>Rhodobacterales</taxon>
        <taxon>Paracoccaceae</taxon>
        <taxon>Paracoccus</taxon>
    </lineage>
</organism>
<evidence type="ECO:0000256" key="2">
    <source>
        <dbReference type="SAM" id="Phobius"/>
    </source>
</evidence>
<dbReference type="Gene3D" id="2.60.120.1440">
    <property type="match status" value="1"/>
</dbReference>
<dbReference type="RefSeq" id="WP_020950552.1">
    <property type="nucleotide sequence ID" value="NC_022041.1"/>
</dbReference>
<dbReference type="Pfam" id="PF04773">
    <property type="entry name" value="FecR"/>
    <property type="match status" value="1"/>
</dbReference>
<dbReference type="InterPro" id="IPR006860">
    <property type="entry name" value="FecR"/>
</dbReference>
<dbReference type="Proteomes" id="UP000015480">
    <property type="component" value="Chromosome"/>
</dbReference>
<dbReference type="PIRSF" id="PIRSF018266">
    <property type="entry name" value="FecR"/>
    <property type="match status" value="1"/>
</dbReference>
<keyword evidence="2" id="KW-0472">Membrane</keyword>
<evidence type="ECO:0000313" key="5">
    <source>
        <dbReference type="EMBL" id="AGT08914.1"/>
    </source>
</evidence>
<dbReference type="InterPro" id="IPR012373">
    <property type="entry name" value="Ferrdict_sens_TM"/>
</dbReference>
<evidence type="ECO:0000259" key="4">
    <source>
        <dbReference type="Pfam" id="PF16220"/>
    </source>
</evidence>
<feature type="transmembrane region" description="Helical" evidence="2">
    <location>
        <begin position="121"/>
        <end position="143"/>
    </location>
</feature>
<dbReference type="STRING" id="1367847.JCM7686_1813"/>
<dbReference type="Gene3D" id="3.55.50.30">
    <property type="match status" value="1"/>
</dbReference>
<dbReference type="OrthoDB" id="636724at2"/>
<accession>S5XNL0</accession>
<evidence type="ECO:0000259" key="3">
    <source>
        <dbReference type="Pfam" id="PF04773"/>
    </source>
</evidence>
<evidence type="ECO:0000256" key="1">
    <source>
        <dbReference type="SAM" id="MobiDB-lite"/>
    </source>
</evidence>
<protein>
    <submittedName>
        <fullName evidence="5">Anti-FecI sigma factor</fullName>
    </submittedName>
</protein>
<keyword evidence="6" id="KW-1185">Reference proteome</keyword>
<feature type="domain" description="FecR N-terminal" evidence="4">
    <location>
        <begin position="38"/>
        <end position="71"/>
    </location>
</feature>
<gene>
    <name evidence="5" type="ORF">JCM7686_1813</name>
</gene>
<keyword evidence="2" id="KW-0812">Transmembrane</keyword>
<dbReference type="PATRIC" id="fig|1367847.3.peg.1797"/>
<dbReference type="eggNOG" id="COG3712">
    <property type="taxonomic scope" value="Bacteria"/>
</dbReference>
<dbReference type="GO" id="GO:0016989">
    <property type="term" value="F:sigma factor antagonist activity"/>
    <property type="evidence" value="ECO:0007669"/>
    <property type="project" value="TreeGrafter"/>
</dbReference>
<dbReference type="PANTHER" id="PTHR30273:SF2">
    <property type="entry name" value="PROTEIN FECR"/>
    <property type="match status" value="1"/>
</dbReference>
<dbReference type="HOGENOM" id="CLU_050192_0_1_5"/>
<dbReference type="Pfam" id="PF16220">
    <property type="entry name" value="DUF4880"/>
    <property type="match status" value="1"/>
</dbReference>
<dbReference type="KEGG" id="pami:JCM7686_1813"/>
<name>S5XNL0_PARAH</name>
<dbReference type="InterPro" id="IPR032623">
    <property type="entry name" value="FecR_N"/>
</dbReference>
<dbReference type="PANTHER" id="PTHR30273">
    <property type="entry name" value="PERIPLASMIC SIGNAL SENSOR AND SIGMA FACTOR ACTIVATOR FECR-RELATED"/>
    <property type="match status" value="1"/>
</dbReference>
<feature type="region of interest" description="Disordered" evidence="1">
    <location>
        <begin position="1"/>
        <end position="32"/>
    </location>
</feature>
<feature type="compositionally biased region" description="Basic residues" evidence="1">
    <location>
        <begin position="1"/>
        <end position="14"/>
    </location>
</feature>
<proteinExistence type="predicted"/>
<dbReference type="AlphaFoldDB" id="S5XNL0"/>
<reference evidence="5 6" key="1">
    <citation type="journal article" date="2014" name="BMC Genomics">
        <title>Architecture and functions of a multipartite genome of the methylotrophic bacterium Paracoccus aminophilus JCM 7686, containing primary and secondary chromids.</title>
        <authorList>
            <person name="Dziewit L."/>
            <person name="Czarnecki J."/>
            <person name="Wibberg D."/>
            <person name="Radlinska M."/>
            <person name="Mrozek P."/>
            <person name="Szymczak M."/>
            <person name="Schluter A."/>
            <person name="Puhler A."/>
            <person name="Bartosik D."/>
        </authorList>
    </citation>
    <scope>NUCLEOTIDE SEQUENCE [LARGE SCALE GENOMIC DNA]</scope>
    <source>
        <strain evidence="5">JCM 7686</strain>
    </source>
</reference>
<feature type="domain" description="FecR protein" evidence="3">
    <location>
        <begin position="147"/>
        <end position="238"/>
    </location>
</feature>